<feature type="non-terminal residue" evidence="1">
    <location>
        <position position="1"/>
    </location>
</feature>
<organism evidence="1">
    <name type="scientific">marine sediment metagenome</name>
    <dbReference type="NCBI Taxonomy" id="412755"/>
    <lineage>
        <taxon>unclassified sequences</taxon>
        <taxon>metagenomes</taxon>
        <taxon>ecological metagenomes</taxon>
    </lineage>
</organism>
<accession>X0TSW3</accession>
<sequence>EPEEMGLVGLLRTFETGDDAELEMLLDIAADELEYLQNVIGNISALADIALSDEKEEE</sequence>
<dbReference type="AlphaFoldDB" id="X0TSW3"/>
<name>X0TSW3_9ZZZZ</name>
<gene>
    <name evidence="1" type="ORF">S01H1_24046</name>
</gene>
<reference evidence="1" key="1">
    <citation type="journal article" date="2014" name="Front. Microbiol.">
        <title>High frequency of phylogenetically diverse reductive dehalogenase-homologous genes in deep subseafloor sedimentary metagenomes.</title>
        <authorList>
            <person name="Kawai M."/>
            <person name="Futagami T."/>
            <person name="Toyoda A."/>
            <person name="Takaki Y."/>
            <person name="Nishi S."/>
            <person name="Hori S."/>
            <person name="Arai W."/>
            <person name="Tsubouchi T."/>
            <person name="Morono Y."/>
            <person name="Uchiyama I."/>
            <person name="Ito T."/>
            <person name="Fujiyama A."/>
            <person name="Inagaki F."/>
            <person name="Takami H."/>
        </authorList>
    </citation>
    <scope>NUCLEOTIDE SEQUENCE</scope>
    <source>
        <strain evidence="1">Expedition CK06-06</strain>
    </source>
</reference>
<evidence type="ECO:0000313" key="1">
    <source>
        <dbReference type="EMBL" id="GAF90286.1"/>
    </source>
</evidence>
<proteinExistence type="predicted"/>
<dbReference type="EMBL" id="BARS01014125">
    <property type="protein sequence ID" value="GAF90286.1"/>
    <property type="molecule type" value="Genomic_DNA"/>
</dbReference>
<comment type="caution">
    <text evidence="1">The sequence shown here is derived from an EMBL/GenBank/DDBJ whole genome shotgun (WGS) entry which is preliminary data.</text>
</comment>
<protein>
    <submittedName>
        <fullName evidence="1">Uncharacterized protein</fullName>
    </submittedName>
</protein>